<comment type="caution">
    <text evidence="2">The sequence shown here is derived from an EMBL/GenBank/DDBJ whole genome shotgun (WGS) entry which is preliminary data.</text>
</comment>
<dbReference type="InterPro" id="IPR036397">
    <property type="entry name" value="RNaseH_sf"/>
</dbReference>
<proteinExistence type="predicted"/>
<organism evidence="2 3">
    <name type="scientific">Variovorax humicola</name>
    <dbReference type="NCBI Taxonomy" id="1769758"/>
    <lineage>
        <taxon>Bacteria</taxon>
        <taxon>Pseudomonadati</taxon>
        <taxon>Pseudomonadota</taxon>
        <taxon>Betaproteobacteria</taxon>
        <taxon>Burkholderiales</taxon>
        <taxon>Comamonadaceae</taxon>
        <taxon>Variovorax</taxon>
    </lineage>
</organism>
<dbReference type="Gene3D" id="3.30.420.10">
    <property type="entry name" value="Ribonuclease H-like superfamily/Ribonuclease H"/>
    <property type="match status" value="1"/>
</dbReference>
<dbReference type="RefSeq" id="WP_340368171.1">
    <property type="nucleotide sequence ID" value="NZ_JBBKZV010000052.1"/>
</dbReference>
<evidence type="ECO:0000313" key="3">
    <source>
        <dbReference type="Proteomes" id="UP001363010"/>
    </source>
</evidence>
<dbReference type="SUPFAM" id="SSF53098">
    <property type="entry name" value="Ribonuclease H-like"/>
    <property type="match status" value="1"/>
</dbReference>
<name>A0ABU8WAR4_9BURK</name>
<dbReference type="InterPro" id="IPR015378">
    <property type="entry name" value="Transposase-like_Mu_C"/>
</dbReference>
<evidence type="ECO:0000259" key="1">
    <source>
        <dbReference type="PROSITE" id="PS50994"/>
    </source>
</evidence>
<dbReference type="PROSITE" id="PS50994">
    <property type="entry name" value="INTEGRASE"/>
    <property type="match status" value="1"/>
</dbReference>
<evidence type="ECO:0000313" key="2">
    <source>
        <dbReference type="EMBL" id="MEJ8827142.1"/>
    </source>
</evidence>
<protein>
    <submittedName>
        <fullName evidence="2">Mu transposase C-terminal domain-containing protein</fullName>
    </submittedName>
</protein>
<dbReference type="Proteomes" id="UP001363010">
    <property type="component" value="Unassembled WGS sequence"/>
</dbReference>
<reference evidence="2 3" key="1">
    <citation type="submission" date="2024-03" db="EMBL/GenBank/DDBJ databases">
        <title>Novel species of the genus Variovorax.</title>
        <authorList>
            <person name="Liu Q."/>
            <person name="Xin Y.-H."/>
        </authorList>
    </citation>
    <scope>NUCLEOTIDE SEQUENCE [LARGE SCALE GENOMIC DNA]</scope>
    <source>
        <strain evidence="2 3">KACC 18501</strain>
    </source>
</reference>
<keyword evidence="3" id="KW-1185">Reference proteome</keyword>
<accession>A0ABU8WAR4</accession>
<gene>
    <name evidence="2" type="ORF">WKW80_35020</name>
</gene>
<dbReference type="Pfam" id="PF09299">
    <property type="entry name" value="Mu-transpos_C"/>
    <property type="match status" value="1"/>
</dbReference>
<dbReference type="InterPro" id="IPR012337">
    <property type="entry name" value="RNaseH-like_sf"/>
</dbReference>
<dbReference type="InterPro" id="IPR001584">
    <property type="entry name" value="Integrase_cat-core"/>
</dbReference>
<feature type="domain" description="Integrase catalytic" evidence="1">
    <location>
        <begin position="15"/>
        <end position="230"/>
    </location>
</feature>
<dbReference type="EMBL" id="JBBKZV010000052">
    <property type="protein sequence ID" value="MEJ8827142.1"/>
    <property type="molecule type" value="Genomic_DNA"/>
</dbReference>
<sequence length="430" mass="47656">MATQALDVVEFDGHRLDVRLKVVVRDPLGFEQQFEIERIWLLVILDVYSRAVLGYHISLNREYSRYDVIRTIEAALEPHRPRSFTLPGIGYGELGGFPSGKLPELGYATWRWFKADNAKANLAADVRHALAEFIGCFIDAGPAHAPDDRPYIERFFGSIAANLSSRLPGYTGTGARDVRRALSDPKKDLRLYVSLDEIEELLEAAIAAYNATPHDGLNGRTPLEAVAHSVRGRGAMLNWLPEAKRQTLCLMQTPRRATVRGYLHQGQRPHINFHGVRYTNPVLASTASFLGQTLRIYYNSQDLRTVRAFAGDGSEIGVLKAQGAWGEILHDLKLRQEVLRLRGRKRLSGAMLHQYLDAYVSDKLHNAKGSRRSASDAVRTLRTLVAQPTSVSAQALQLSGPTPQAEAAPSVETRVMPERLTIGSGFVGAI</sequence>